<reference evidence="3" key="2">
    <citation type="submission" date="2021-04" db="EMBL/GenBank/DDBJ databases">
        <authorList>
            <person name="Gilroy R."/>
        </authorList>
    </citation>
    <scope>NUCLEOTIDE SEQUENCE</scope>
    <source>
        <strain evidence="3">ChiHecec3B27-8219</strain>
    </source>
</reference>
<reference evidence="3" key="1">
    <citation type="journal article" date="2021" name="PeerJ">
        <title>Extensive microbial diversity within the chicken gut microbiome revealed by metagenomics and culture.</title>
        <authorList>
            <person name="Gilroy R."/>
            <person name="Ravi A."/>
            <person name="Getino M."/>
            <person name="Pursley I."/>
            <person name="Horton D.L."/>
            <person name="Alikhan N.F."/>
            <person name="Baker D."/>
            <person name="Gharbi K."/>
            <person name="Hall N."/>
            <person name="Watson M."/>
            <person name="Adriaenssens E.M."/>
            <person name="Foster-Nyarko E."/>
            <person name="Jarju S."/>
            <person name="Secka A."/>
            <person name="Antonio M."/>
            <person name="Oren A."/>
            <person name="Chaudhuri R.R."/>
            <person name="La Ragione R."/>
            <person name="Hildebrand F."/>
            <person name="Pallen M.J."/>
        </authorList>
    </citation>
    <scope>NUCLEOTIDE SEQUENCE</scope>
    <source>
        <strain evidence="3">ChiHecec3B27-8219</strain>
    </source>
</reference>
<proteinExistence type="predicted"/>
<comment type="caution">
    <text evidence="3">The sequence shown here is derived from an EMBL/GenBank/DDBJ whole genome shotgun (WGS) entry which is preliminary data.</text>
</comment>
<feature type="signal peptide" evidence="1">
    <location>
        <begin position="1"/>
        <end position="15"/>
    </location>
</feature>
<dbReference type="PROSITE" id="PS51257">
    <property type="entry name" value="PROKAR_LIPOPROTEIN"/>
    <property type="match status" value="1"/>
</dbReference>
<dbReference type="PROSITE" id="PS50853">
    <property type="entry name" value="FN3"/>
    <property type="match status" value="2"/>
</dbReference>
<dbReference type="Proteomes" id="UP000824055">
    <property type="component" value="Unassembled WGS sequence"/>
</dbReference>
<dbReference type="PANTHER" id="PTHR45661:SF3">
    <property type="entry name" value="IG-LIKE DOMAIN-CONTAINING PROTEIN"/>
    <property type="match status" value="1"/>
</dbReference>
<dbReference type="EMBL" id="DXBE01000024">
    <property type="protein sequence ID" value="HIZ68827.1"/>
    <property type="molecule type" value="Genomic_DNA"/>
</dbReference>
<feature type="domain" description="Fibronectin type-III" evidence="2">
    <location>
        <begin position="125"/>
        <end position="227"/>
    </location>
</feature>
<dbReference type="CDD" id="cd13120">
    <property type="entry name" value="BF2867_like_N"/>
    <property type="match status" value="1"/>
</dbReference>
<protein>
    <submittedName>
        <fullName evidence="3">Leucine-rich repeat protein</fullName>
    </submittedName>
</protein>
<gene>
    <name evidence="3" type="ORF">H9966_02935</name>
</gene>
<dbReference type="Gene3D" id="3.80.10.10">
    <property type="entry name" value="Ribonuclease Inhibitor"/>
    <property type="match status" value="1"/>
</dbReference>
<accession>A0A9D2JW67</accession>
<dbReference type="InterPro" id="IPR013783">
    <property type="entry name" value="Ig-like_fold"/>
</dbReference>
<keyword evidence="1" id="KW-0732">Signal</keyword>
<feature type="domain" description="Fibronectin type-III" evidence="2">
    <location>
        <begin position="28"/>
        <end position="121"/>
    </location>
</feature>
<dbReference type="Gene3D" id="2.60.40.10">
    <property type="entry name" value="Immunoglobulins"/>
    <property type="match status" value="2"/>
</dbReference>
<evidence type="ECO:0000313" key="3">
    <source>
        <dbReference type="EMBL" id="HIZ68827.1"/>
    </source>
</evidence>
<dbReference type="CDD" id="cd00063">
    <property type="entry name" value="FN3"/>
    <property type="match status" value="1"/>
</dbReference>
<name>A0A9D2JW67_9BACT</name>
<dbReference type="PANTHER" id="PTHR45661">
    <property type="entry name" value="SURFACE ANTIGEN"/>
    <property type="match status" value="1"/>
</dbReference>
<dbReference type="InterPro" id="IPR053139">
    <property type="entry name" value="Surface_bspA-like"/>
</dbReference>
<dbReference type="InterPro" id="IPR036116">
    <property type="entry name" value="FN3_sf"/>
</dbReference>
<dbReference type="InterPro" id="IPR026906">
    <property type="entry name" value="LRR_5"/>
</dbReference>
<dbReference type="InterPro" id="IPR032675">
    <property type="entry name" value="LRR_dom_sf"/>
</dbReference>
<dbReference type="InterPro" id="IPR003961">
    <property type="entry name" value="FN3_dom"/>
</dbReference>
<feature type="chain" id="PRO_5038854654" evidence="1">
    <location>
        <begin position="16"/>
        <end position="537"/>
    </location>
</feature>
<sequence length="537" mass="57495">MKHTLIFLIAMIAFAACGEDNVPVNLEPRLSVSGATDITRTEATLRGTVVLQGNTDMPGLRFVYGEDAGETTQVEALADDGSVSSRITGLTPGTQYTFYLQAYNDRTTVNSGTMTFTTIPNDKPTIGELTILSHGPASAIVRYTITDDGGEEITETGCYVTCASDGETYKVVATLPGNDGTYKVRIGELRQNTTYELKAFASNKEGETVGEALSFTTGNAVTLTEPGVLRSLMGDNLYAYTSLSFAGPMNGDDLACLRSMAGIDTDGSATQGQLIHIDMADVSIVAGGGSYGESRYTEDNVIGYGLFAGCSKLESIVMPDNVTVIERDALRDCASLTSLTIPASVEEVTPSSGCVALAEIQVSPANSHYRSEGGVLFNADATGLVWFPMGKEGDYTLPATITSIDDYAFTGCKITSLILPDELTDIGQSAFYGCELEEVHMPDKLRQIPVGVFQGCQRLSTVYLGTDTELVSDYAFDGCPLLHLYLSASYPPVCRPDAFGRSSDEIFSTCVLHVPSNRLAMYKQDSEWGQFKNIVGF</sequence>
<organism evidence="3 4">
    <name type="scientific">Candidatus Prevotella avicola</name>
    <dbReference type="NCBI Taxonomy" id="2838738"/>
    <lineage>
        <taxon>Bacteria</taxon>
        <taxon>Pseudomonadati</taxon>
        <taxon>Bacteroidota</taxon>
        <taxon>Bacteroidia</taxon>
        <taxon>Bacteroidales</taxon>
        <taxon>Prevotellaceae</taxon>
        <taxon>Prevotella</taxon>
    </lineage>
</organism>
<evidence type="ECO:0000259" key="2">
    <source>
        <dbReference type="PROSITE" id="PS50853"/>
    </source>
</evidence>
<evidence type="ECO:0000256" key="1">
    <source>
        <dbReference type="SAM" id="SignalP"/>
    </source>
</evidence>
<dbReference type="SUPFAM" id="SSF52058">
    <property type="entry name" value="L domain-like"/>
    <property type="match status" value="1"/>
</dbReference>
<dbReference type="SUPFAM" id="SSF49265">
    <property type="entry name" value="Fibronectin type III"/>
    <property type="match status" value="1"/>
</dbReference>
<dbReference type="Pfam" id="PF13306">
    <property type="entry name" value="LRR_5"/>
    <property type="match status" value="2"/>
</dbReference>
<dbReference type="AlphaFoldDB" id="A0A9D2JW67"/>
<evidence type="ECO:0000313" key="4">
    <source>
        <dbReference type="Proteomes" id="UP000824055"/>
    </source>
</evidence>